<dbReference type="Gene3D" id="3.40.50.150">
    <property type="entry name" value="Vaccinia Virus protein VP39"/>
    <property type="match status" value="1"/>
</dbReference>
<comment type="caution">
    <text evidence="1">The sequence shown here is derived from an EMBL/GenBank/DDBJ whole genome shotgun (WGS) entry which is preliminary data.</text>
</comment>
<evidence type="ECO:0000313" key="1">
    <source>
        <dbReference type="EMBL" id="TDP82314.1"/>
    </source>
</evidence>
<dbReference type="SUPFAM" id="SSF53335">
    <property type="entry name" value="S-adenosyl-L-methionine-dependent methyltransferases"/>
    <property type="match status" value="1"/>
</dbReference>
<accession>A0A4R6R8U2</accession>
<keyword evidence="1" id="KW-0830">Ubiquinone</keyword>
<dbReference type="OrthoDB" id="9795634at2"/>
<keyword evidence="1" id="KW-0489">Methyltransferase</keyword>
<dbReference type="GO" id="GO:0008168">
    <property type="term" value="F:methyltransferase activity"/>
    <property type="evidence" value="ECO:0007669"/>
    <property type="project" value="UniProtKB-KW"/>
</dbReference>
<name>A0A4R6R8U2_9HYPH</name>
<evidence type="ECO:0000313" key="2">
    <source>
        <dbReference type="Proteomes" id="UP000294547"/>
    </source>
</evidence>
<sequence>MADETAEAPAGVDYHERLASGWTDRYAGGGFRRRYDFVAGSVLPDTLAGQTWIDVGCGSGVFTRLLAERGARALGVDGAAAMVAAAEGGGTAGGALRYRRAAVEELGGIGERFDGLLCLSVVEYVDDPDAAFADFAALLVPGGRLVMSVPNALAPVRLAQRAARRLGRVVGVDVAPYLAISRHGFTPRRLVRALAAHGLAVRRVLGFDPLIGGAAGRLLPASLTFVDCERRGGDGRA</sequence>
<dbReference type="PANTHER" id="PTHR43861">
    <property type="entry name" value="TRANS-ACONITATE 2-METHYLTRANSFERASE-RELATED"/>
    <property type="match status" value="1"/>
</dbReference>
<dbReference type="InterPro" id="IPR029063">
    <property type="entry name" value="SAM-dependent_MTases_sf"/>
</dbReference>
<reference evidence="1 2" key="1">
    <citation type="submission" date="2019-03" db="EMBL/GenBank/DDBJ databases">
        <title>Genomic Encyclopedia of Type Strains, Phase IV (KMG-IV): sequencing the most valuable type-strain genomes for metagenomic binning, comparative biology and taxonomic classification.</title>
        <authorList>
            <person name="Goeker M."/>
        </authorList>
    </citation>
    <scope>NUCLEOTIDE SEQUENCE [LARGE SCALE GENOMIC DNA]</scope>
    <source>
        <strain evidence="1 2">DSM 102969</strain>
    </source>
</reference>
<keyword evidence="1" id="KW-0808">Transferase</keyword>
<gene>
    <name evidence="1" type="ORF">EDD54_3581</name>
</gene>
<protein>
    <submittedName>
        <fullName evidence="1">2-polyprenyl-6-hydroxyphenyl methylase/3-demethylubiquinone-9 3-methyltransferase</fullName>
    </submittedName>
</protein>
<dbReference type="CDD" id="cd02440">
    <property type="entry name" value="AdoMet_MTases"/>
    <property type="match status" value="1"/>
</dbReference>
<dbReference type="Proteomes" id="UP000294547">
    <property type="component" value="Unassembled WGS sequence"/>
</dbReference>
<dbReference type="AlphaFoldDB" id="A0A4R6R8U2"/>
<keyword evidence="2" id="KW-1185">Reference proteome</keyword>
<dbReference type="EMBL" id="SNXY01000010">
    <property type="protein sequence ID" value="TDP82314.1"/>
    <property type="molecule type" value="Genomic_DNA"/>
</dbReference>
<dbReference type="RefSeq" id="WP_126539565.1">
    <property type="nucleotide sequence ID" value="NZ_BSPM01000007.1"/>
</dbReference>
<dbReference type="PANTHER" id="PTHR43861:SF1">
    <property type="entry name" value="TRANS-ACONITATE 2-METHYLTRANSFERASE"/>
    <property type="match status" value="1"/>
</dbReference>
<proteinExistence type="predicted"/>
<organism evidence="1 2">
    <name type="scientific">Oharaeibacter diazotrophicus</name>
    <dbReference type="NCBI Taxonomy" id="1920512"/>
    <lineage>
        <taxon>Bacteria</taxon>
        <taxon>Pseudomonadati</taxon>
        <taxon>Pseudomonadota</taxon>
        <taxon>Alphaproteobacteria</taxon>
        <taxon>Hyphomicrobiales</taxon>
        <taxon>Pleomorphomonadaceae</taxon>
        <taxon>Oharaeibacter</taxon>
    </lineage>
</organism>
<dbReference type="GO" id="GO:0032259">
    <property type="term" value="P:methylation"/>
    <property type="evidence" value="ECO:0007669"/>
    <property type="project" value="UniProtKB-KW"/>
</dbReference>
<dbReference type="Pfam" id="PF13489">
    <property type="entry name" value="Methyltransf_23"/>
    <property type="match status" value="1"/>
</dbReference>